<evidence type="ECO:0000313" key="2">
    <source>
        <dbReference type="Proteomes" id="UP001186974"/>
    </source>
</evidence>
<dbReference type="Proteomes" id="UP001186974">
    <property type="component" value="Unassembled WGS sequence"/>
</dbReference>
<protein>
    <submittedName>
        <fullName evidence="1">ABC transporter 7</fullName>
    </submittedName>
</protein>
<proteinExistence type="predicted"/>
<accession>A0ACC3D685</accession>
<gene>
    <name evidence="1" type="primary">ABC7_2</name>
    <name evidence="1" type="ORF">LTS18_004328</name>
</gene>
<keyword evidence="2" id="KW-1185">Reference proteome</keyword>
<organism evidence="1 2">
    <name type="scientific">Coniosporium uncinatum</name>
    <dbReference type="NCBI Taxonomy" id="93489"/>
    <lineage>
        <taxon>Eukaryota</taxon>
        <taxon>Fungi</taxon>
        <taxon>Dikarya</taxon>
        <taxon>Ascomycota</taxon>
        <taxon>Pezizomycotina</taxon>
        <taxon>Dothideomycetes</taxon>
        <taxon>Dothideomycetes incertae sedis</taxon>
        <taxon>Coniosporium</taxon>
    </lineage>
</organism>
<sequence>MEAVTRAKFRFFDSTPLGQLMNRFSKDIESVDQEVAPVAVGVVHCLFNIITIVVLISAITPGFLIAGAFISVLYFLIGKFYINSSRDLKRLESVQRSPLYQQFGETLSGMTTIRAYGDERRFIRENLTKVNTHNRPFIYLWAANRWLAFRVDVVGAMVSFFSGIFVVLSVGRIDAGAAGLAMTYAVTFTENVLWFVRLYASNEQNMNSVERIKEYLDVEQEAKAIIPENRPAANWPSQGSVEFIGYSTHYRKDFDFVLKQITFKILPGEKVGVVGRTGAGKSSLALALFRALEAEEGKILVDDVDIGLIGLQDLRENIVMVPQDPTLFTGTVRSNLDPFGLFTDEEIFTALRRVQLVGAATSAANTPSRPATPVQGAITSPKSDNLIKNALTNSTDSTAIDSVPSPIPDTPTLIENRNLFRNLNSPVSESGSNLSQGQRQLLCLARALLKSPKVLLMDEATASIDYATDGKIQETIREIKNTTVTIAHRLQTIIDYDKVLVLDKGEVVEYGDPWDLIQKDQGIFRGMCDMTGDLAGLEREAKRAWVGRRLVDDS</sequence>
<comment type="caution">
    <text evidence="1">The sequence shown here is derived from an EMBL/GenBank/DDBJ whole genome shotgun (WGS) entry which is preliminary data.</text>
</comment>
<evidence type="ECO:0000313" key="1">
    <source>
        <dbReference type="EMBL" id="KAK3062339.1"/>
    </source>
</evidence>
<name>A0ACC3D685_9PEZI</name>
<dbReference type="EMBL" id="JAWDJW010007338">
    <property type="protein sequence ID" value="KAK3062339.1"/>
    <property type="molecule type" value="Genomic_DNA"/>
</dbReference>
<reference evidence="1" key="1">
    <citation type="submission" date="2024-09" db="EMBL/GenBank/DDBJ databases">
        <title>Black Yeasts Isolated from many extreme environments.</title>
        <authorList>
            <person name="Coleine C."/>
            <person name="Stajich J.E."/>
            <person name="Selbmann L."/>
        </authorList>
    </citation>
    <scope>NUCLEOTIDE SEQUENCE</scope>
    <source>
        <strain evidence="1">CCFEE 5737</strain>
    </source>
</reference>